<dbReference type="AlphaFoldDB" id="A0A2W4YYU5"/>
<sequence>MKTVTSISRGALAVALASLSTVAAHAQAVEVAAQASAPGDDIIVTGTRATGITAAESAAPIKVLDADLMSHVGQPNLNQVLTQLVPSFTAQAFGGDTANLTLSARLRGLSPNHALVLINGKRRHGTSNLAVLGGPYQGAATADLDLISPSSIKRIEVLEDGAAAQYGSDAIAGVINIILKDDKEGGDGYITAGENYDTGGRTYAGTLHLATRLGDAGFINVTGFYRYHDFTQVGGLDRRVTDINGNLLTSTSSPSITAVQQSLYPGMAGFPYVNKISGDAQSRLTNLQYNSAYDFGGVEAYSFGTYSRRVASAYENVRVPTRVSRTVGGVTTYFDPDGDSPVNGFSPREKIREEDMAFTGGLRGDVSGFHYDLSTTFGQDKNEIYTIDSANASLYADTGFTPTTFYNGFFKSSEFTANADFTHEIEAGMAAPINLAFGGEYRKNVYEIGSGDAASIYKEGGQSYPGFRPSDAGVNGRESQAAYVDVALMPIEGLKVDVAGRYEHYSDFGSKFIYKGTTRYDFSDAFALRGTFSTGFRAPTLAESFYSATNVSPTAAFVQLPANSAAAKLIGFDNLKPEKSTNYSLGTVIRPVPRLTITIDAYQVKIEDRILGTGSIFGQGGASNFPIVTAAILANGNVLDPTVSQTGINIFTNGADTRTRGIDLVASYASDFGDYGKATWTLSGNYNKTEITKLATAPAALGNISLFDAGARANIETASPRVKVIGSTFYSIDKFSMTLRGTVYGKSSSKYSPDGGTFYTQKVGTAFIGDVELNFKATDDLELSIGANNVFNKRPPTLGLVPGTTNNTLVGGGNQLDAPLTFSPYGINGGYYYARMNVSF</sequence>
<dbReference type="SUPFAM" id="SSF56935">
    <property type="entry name" value="Porins"/>
    <property type="match status" value="1"/>
</dbReference>
<dbReference type="Pfam" id="PF07715">
    <property type="entry name" value="Plug"/>
    <property type="match status" value="1"/>
</dbReference>
<evidence type="ECO:0000256" key="7">
    <source>
        <dbReference type="ARBA" id="ARBA00023237"/>
    </source>
</evidence>
<evidence type="ECO:0000256" key="8">
    <source>
        <dbReference type="PROSITE-ProRule" id="PRU01360"/>
    </source>
</evidence>
<proteinExistence type="inferred from homology"/>
<gene>
    <name evidence="13" type="ORF">DI640_04265</name>
</gene>
<comment type="subcellular location">
    <subcellularLocation>
        <location evidence="1 8">Cell outer membrane</location>
        <topology evidence="1 8">Multi-pass membrane protein</topology>
    </subcellularLocation>
</comment>
<dbReference type="GO" id="GO:0009279">
    <property type="term" value="C:cell outer membrane"/>
    <property type="evidence" value="ECO:0007669"/>
    <property type="project" value="UniProtKB-SubCell"/>
</dbReference>
<keyword evidence="4 8" id="KW-0812">Transmembrane</keyword>
<evidence type="ECO:0000259" key="11">
    <source>
        <dbReference type="Pfam" id="PF00593"/>
    </source>
</evidence>
<evidence type="ECO:0000256" key="2">
    <source>
        <dbReference type="ARBA" id="ARBA00022448"/>
    </source>
</evidence>
<evidence type="ECO:0000256" key="5">
    <source>
        <dbReference type="ARBA" id="ARBA00023077"/>
    </source>
</evidence>
<dbReference type="EMBL" id="QFMX01000004">
    <property type="protein sequence ID" value="PZO75240.1"/>
    <property type="molecule type" value="Genomic_DNA"/>
</dbReference>
<evidence type="ECO:0000256" key="3">
    <source>
        <dbReference type="ARBA" id="ARBA00022452"/>
    </source>
</evidence>
<evidence type="ECO:0000256" key="4">
    <source>
        <dbReference type="ARBA" id="ARBA00022692"/>
    </source>
</evidence>
<protein>
    <submittedName>
        <fullName evidence="13">TonB-dependent receptor</fullName>
    </submittedName>
</protein>
<keyword evidence="5 9" id="KW-0798">TonB box</keyword>
<evidence type="ECO:0000256" key="9">
    <source>
        <dbReference type="RuleBase" id="RU003357"/>
    </source>
</evidence>
<evidence type="ECO:0000313" key="14">
    <source>
        <dbReference type="Proteomes" id="UP000249555"/>
    </source>
</evidence>
<dbReference type="PANTHER" id="PTHR47234">
    <property type="match status" value="1"/>
</dbReference>
<keyword evidence="3 8" id="KW-1134">Transmembrane beta strand</keyword>
<comment type="similarity">
    <text evidence="8 9">Belongs to the TonB-dependent receptor family.</text>
</comment>
<dbReference type="Pfam" id="PF00593">
    <property type="entry name" value="TonB_dep_Rec_b-barrel"/>
    <property type="match status" value="1"/>
</dbReference>
<dbReference type="InterPro" id="IPR036942">
    <property type="entry name" value="Beta-barrel_TonB_sf"/>
</dbReference>
<keyword evidence="13" id="KW-0675">Receptor</keyword>
<keyword evidence="2 8" id="KW-0813">Transport</keyword>
<feature type="signal peptide" evidence="10">
    <location>
        <begin position="1"/>
        <end position="26"/>
    </location>
</feature>
<comment type="caution">
    <text evidence="13">The sequence shown here is derived from an EMBL/GenBank/DDBJ whole genome shotgun (WGS) entry which is preliminary data.</text>
</comment>
<dbReference type="Proteomes" id="UP000249555">
    <property type="component" value="Unassembled WGS sequence"/>
</dbReference>
<feature type="domain" description="TonB-dependent receptor plug" evidence="12">
    <location>
        <begin position="55"/>
        <end position="174"/>
    </location>
</feature>
<evidence type="ECO:0000256" key="6">
    <source>
        <dbReference type="ARBA" id="ARBA00023136"/>
    </source>
</evidence>
<evidence type="ECO:0000256" key="10">
    <source>
        <dbReference type="SAM" id="SignalP"/>
    </source>
</evidence>
<keyword evidence="6 8" id="KW-0472">Membrane</keyword>
<dbReference type="InterPro" id="IPR000531">
    <property type="entry name" value="Beta-barrel_TonB"/>
</dbReference>
<organism evidence="13 14">
    <name type="scientific">Sphingomonas taxi</name>
    <dbReference type="NCBI Taxonomy" id="1549858"/>
    <lineage>
        <taxon>Bacteria</taxon>
        <taxon>Pseudomonadati</taxon>
        <taxon>Pseudomonadota</taxon>
        <taxon>Alphaproteobacteria</taxon>
        <taxon>Sphingomonadales</taxon>
        <taxon>Sphingomonadaceae</taxon>
        <taxon>Sphingomonas</taxon>
    </lineage>
</organism>
<feature type="chain" id="PRO_5015851727" evidence="10">
    <location>
        <begin position="27"/>
        <end position="840"/>
    </location>
</feature>
<keyword evidence="10" id="KW-0732">Signal</keyword>
<dbReference type="InterPro" id="IPR039426">
    <property type="entry name" value="TonB-dep_rcpt-like"/>
</dbReference>
<feature type="domain" description="TonB-dependent receptor-like beta-barrel" evidence="11">
    <location>
        <begin position="325"/>
        <end position="790"/>
    </location>
</feature>
<dbReference type="InterPro" id="IPR037066">
    <property type="entry name" value="Plug_dom_sf"/>
</dbReference>
<reference evidence="13 14" key="1">
    <citation type="submission" date="2017-08" db="EMBL/GenBank/DDBJ databases">
        <title>Infants hospitalized years apart are colonized by the same room-sourced microbial strains.</title>
        <authorList>
            <person name="Brooks B."/>
            <person name="Olm M.R."/>
            <person name="Firek B.A."/>
            <person name="Baker R."/>
            <person name="Thomas B.C."/>
            <person name="Morowitz M.J."/>
            <person name="Banfield J.F."/>
        </authorList>
    </citation>
    <scope>NUCLEOTIDE SEQUENCE [LARGE SCALE GENOMIC DNA]</scope>
    <source>
        <strain evidence="13">S2_018_000_R3_119</strain>
    </source>
</reference>
<dbReference type="Gene3D" id="2.170.130.10">
    <property type="entry name" value="TonB-dependent receptor, plug domain"/>
    <property type="match status" value="1"/>
</dbReference>
<evidence type="ECO:0000256" key="1">
    <source>
        <dbReference type="ARBA" id="ARBA00004571"/>
    </source>
</evidence>
<accession>A0A2W4YYU5</accession>
<name>A0A2W4YYU5_9SPHN</name>
<evidence type="ECO:0000259" key="12">
    <source>
        <dbReference type="Pfam" id="PF07715"/>
    </source>
</evidence>
<evidence type="ECO:0000313" key="13">
    <source>
        <dbReference type="EMBL" id="PZO75240.1"/>
    </source>
</evidence>
<dbReference type="PANTHER" id="PTHR47234:SF3">
    <property type="entry name" value="SECRETIN_TONB SHORT N-TERMINAL DOMAIN-CONTAINING PROTEIN"/>
    <property type="match status" value="1"/>
</dbReference>
<dbReference type="PROSITE" id="PS52016">
    <property type="entry name" value="TONB_DEPENDENT_REC_3"/>
    <property type="match status" value="1"/>
</dbReference>
<dbReference type="InterPro" id="IPR012910">
    <property type="entry name" value="Plug_dom"/>
</dbReference>
<keyword evidence="7 8" id="KW-0998">Cell outer membrane</keyword>
<dbReference type="Gene3D" id="2.40.170.20">
    <property type="entry name" value="TonB-dependent receptor, beta-barrel domain"/>
    <property type="match status" value="1"/>
</dbReference>